<feature type="transmembrane region" description="Helical" evidence="10">
    <location>
        <begin position="266"/>
        <end position="286"/>
    </location>
</feature>
<feature type="domain" description="Cation-transporting P-type ATPase N-terminal" evidence="11">
    <location>
        <begin position="7"/>
        <end position="80"/>
    </location>
</feature>
<sequence>MDGRLNKIYKGTTRQIYLELETSAHGLSKEEALKRLETYGHNEIAKKEKNNVLKIFFKNFVSMLAILLWVAGTIAIISCFIASESPSSIGVLKDPGMLYLGLAIYLVNIINGVFSFVQQFKANKSTEALSKMLPSFARVVRDGEEIQIESKDLVPGDVVVLQEGDKISADARIINCNDFTCNQSTLDGEATPARKQFEALKDDPESSIRAKNVVYAGTSVSTGTARCVIFATGMNTEFGKIASLTQQIDDKKSPLELEVEKMTKSIAMIALSIGAVVLVLGILINGFANSQFNSPTLYLNQFVTALGMVVAFIPEGLSPTVSLSLAKAVQRLSKEGALIKNLSSAETLGSTSVICSDKTGTLTKNEMTVKHLYLINREFEVTGEGYDVKGEILNDSGRRVTAMDSLDLKLLLMCGALCSNAKIVLDENKRFKVLGDPTEACLGVVSEKGLLNAQNQLRITPRIRELTFDSTRKMMTTIHQLEEQIEGTQRVSFTKGSPKEVLDKCNYIFENGKARPITEEDRKKVMKHNDDYAKNGLRVLGMAFRLLKKDGKLPLALSAYTPEIIETDMCFLGLEAMQDPPREGVKEAIAECHKAGIKVIMITGDYSLTALAIAKRIGIVKDKDPRVISGPELNNIDDETLKEYLKGEIIFARMAPDQKYRIVSLLQELGEIVAVTGDGVNDAPALKKANIGIAMGITGTDVAKEAADMILTDDNFASIVKAVKEGRAIFDNIKKFITYIFNSNIPEAIPFLLPLLTINAIPPMLTILEVLLIDIGTDMLPALALGSEKPGDNIMARPPRKLNEHLITKKLYGKALFYGLQTSILCLAAYFIFLGFYALDNNLPFTLYSQTNNEAVWMSSTTVVLASVIFCQIGMVYNCRSDETSIFKLGITSNKEVLYGIVAEIALLMIVTYVPFINTELFETNQILDWKIWLVILTFPFIVIVIDETRKYFIRRRKAK</sequence>
<dbReference type="GO" id="GO:0016887">
    <property type="term" value="F:ATP hydrolysis activity"/>
    <property type="evidence" value="ECO:0007669"/>
    <property type="project" value="InterPro"/>
</dbReference>
<dbReference type="SUPFAM" id="SSF81665">
    <property type="entry name" value="Calcium ATPase, transmembrane domain M"/>
    <property type="match status" value="1"/>
</dbReference>
<dbReference type="GO" id="GO:0005886">
    <property type="term" value="C:plasma membrane"/>
    <property type="evidence" value="ECO:0007669"/>
    <property type="project" value="UniProtKB-SubCell"/>
</dbReference>
<dbReference type="EMBL" id="DVKI01000079">
    <property type="protein sequence ID" value="HIT17231.1"/>
    <property type="molecule type" value="Genomic_DNA"/>
</dbReference>
<dbReference type="NCBIfam" id="TIGR01494">
    <property type="entry name" value="ATPase_P-type"/>
    <property type="match status" value="2"/>
</dbReference>
<evidence type="ECO:0000256" key="6">
    <source>
        <dbReference type="ARBA" id="ARBA00022840"/>
    </source>
</evidence>
<feature type="transmembrane region" description="Helical" evidence="10">
    <location>
        <begin position="97"/>
        <end position="117"/>
    </location>
</feature>
<dbReference type="InterPro" id="IPR001757">
    <property type="entry name" value="P_typ_ATPase"/>
</dbReference>
<keyword evidence="7" id="KW-1278">Translocase</keyword>
<dbReference type="InterPro" id="IPR044492">
    <property type="entry name" value="P_typ_ATPase_HD_dom"/>
</dbReference>
<accession>A0A9D1KBC6</accession>
<organism evidence="12 13">
    <name type="scientific">Candidatus Caccosoma faecigallinarum</name>
    <dbReference type="NCBI Taxonomy" id="2840720"/>
    <lineage>
        <taxon>Bacteria</taxon>
        <taxon>Bacillati</taxon>
        <taxon>Bacillota</taxon>
        <taxon>Bacillota incertae sedis</taxon>
        <taxon>Candidatus Caccosoma</taxon>
    </lineage>
</organism>
<feature type="transmembrane region" description="Helical" evidence="10">
    <location>
        <begin position="930"/>
        <end position="947"/>
    </location>
</feature>
<feature type="transmembrane region" description="Helical" evidence="10">
    <location>
        <begin position="298"/>
        <end position="317"/>
    </location>
</feature>
<dbReference type="Gene3D" id="2.70.150.10">
    <property type="entry name" value="Calcium-transporting ATPase, cytoplasmic transduction domain A"/>
    <property type="match status" value="1"/>
</dbReference>
<dbReference type="SFLD" id="SFLDS00003">
    <property type="entry name" value="Haloacid_Dehalogenase"/>
    <property type="match status" value="1"/>
</dbReference>
<dbReference type="SMART" id="SM00831">
    <property type="entry name" value="Cation_ATPase_N"/>
    <property type="match status" value="1"/>
</dbReference>
<dbReference type="PANTHER" id="PTHR43294:SF21">
    <property type="entry name" value="CATION TRANSPORTING ATPASE"/>
    <property type="match status" value="1"/>
</dbReference>
<dbReference type="Gene3D" id="1.20.1110.10">
    <property type="entry name" value="Calcium-transporting ATPase, transmembrane domain"/>
    <property type="match status" value="1"/>
</dbReference>
<keyword evidence="4 10" id="KW-0812">Transmembrane</keyword>
<keyword evidence="8 10" id="KW-1133">Transmembrane helix</keyword>
<dbReference type="SUPFAM" id="SSF81660">
    <property type="entry name" value="Metal cation-transporting ATPase, ATP-binding domain N"/>
    <property type="match status" value="1"/>
</dbReference>
<dbReference type="InterPro" id="IPR059000">
    <property type="entry name" value="ATPase_P-type_domA"/>
</dbReference>
<dbReference type="AlphaFoldDB" id="A0A9D1KBC6"/>
<keyword evidence="6" id="KW-0067">ATP-binding</keyword>
<dbReference type="GO" id="GO:0005524">
    <property type="term" value="F:ATP binding"/>
    <property type="evidence" value="ECO:0007669"/>
    <property type="project" value="UniProtKB-KW"/>
</dbReference>
<evidence type="ECO:0000259" key="11">
    <source>
        <dbReference type="SMART" id="SM00831"/>
    </source>
</evidence>
<dbReference type="InterPro" id="IPR050510">
    <property type="entry name" value="Cation_transp_ATPase_P-type"/>
</dbReference>
<dbReference type="InterPro" id="IPR023299">
    <property type="entry name" value="ATPase_P-typ_cyto_dom_N"/>
</dbReference>
<dbReference type="FunFam" id="3.40.50.1000:FF:000001">
    <property type="entry name" value="Phospholipid-transporting ATPase IC"/>
    <property type="match status" value="1"/>
</dbReference>
<dbReference type="InterPro" id="IPR006068">
    <property type="entry name" value="ATPase_P-typ_cation-transptr_C"/>
</dbReference>
<protein>
    <submittedName>
        <fullName evidence="12">Cation-transporting P-type ATPase</fullName>
    </submittedName>
</protein>
<keyword evidence="3" id="KW-1003">Cell membrane</keyword>
<dbReference type="InterPro" id="IPR036412">
    <property type="entry name" value="HAD-like_sf"/>
</dbReference>
<comment type="caution">
    <text evidence="12">The sequence shown here is derived from an EMBL/GenBank/DDBJ whole genome shotgun (WGS) entry which is preliminary data.</text>
</comment>
<dbReference type="SFLD" id="SFLDG00002">
    <property type="entry name" value="C1.7:_P-type_atpase_like"/>
    <property type="match status" value="1"/>
</dbReference>
<dbReference type="PRINTS" id="PR00120">
    <property type="entry name" value="HATPASE"/>
</dbReference>
<dbReference type="SUPFAM" id="SSF56784">
    <property type="entry name" value="HAD-like"/>
    <property type="match status" value="1"/>
</dbReference>
<evidence type="ECO:0000256" key="1">
    <source>
        <dbReference type="ARBA" id="ARBA00004651"/>
    </source>
</evidence>
<gene>
    <name evidence="12" type="ORF">IAD04_02480</name>
</gene>
<evidence type="ECO:0000313" key="13">
    <source>
        <dbReference type="Proteomes" id="UP000886893"/>
    </source>
</evidence>
<evidence type="ECO:0000256" key="4">
    <source>
        <dbReference type="ARBA" id="ARBA00022692"/>
    </source>
</evidence>
<dbReference type="Pfam" id="PF00689">
    <property type="entry name" value="Cation_ATPase_C"/>
    <property type="match status" value="1"/>
</dbReference>
<feature type="transmembrane region" description="Helical" evidence="10">
    <location>
        <begin position="897"/>
        <end position="918"/>
    </location>
</feature>
<feature type="transmembrane region" description="Helical" evidence="10">
    <location>
        <begin position="857"/>
        <end position="877"/>
    </location>
</feature>
<keyword evidence="5" id="KW-0547">Nucleotide-binding</keyword>
<reference evidence="12" key="2">
    <citation type="journal article" date="2021" name="PeerJ">
        <title>Extensive microbial diversity within the chicken gut microbiome revealed by metagenomics and culture.</title>
        <authorList>
            <person name="Gilroy R."/>
            <person name="Ravi A."/>
            <person name="Getino M."/>
            <person name="Pursley I."/>
            <person name="Horton D.L."/>
            <person name="Alikhan N.F."/>
            <person name="Baker D."/>
            <person name="Gharbi K."/>
            <person name="Hall N."/>
            <person name="Watson M."/>
            <person name="Adriaenssens E.M."/>
            <person name="Foster-Nyarko E."/>
            <person name="Jarju S."/>
            <person name="Secka A."/>
            <person name="Antonio M."/>
            <person name="Oren A."/>
            <person name="Chaudhuri R.R."/>
            <person name="La Ragione R."/>
            <person name="Hildebrand F."/>
            <person name="Pallen M.J."/>
        </authorList>
    </citation>
    <scope>NUCLEOTIDE SEQUENCE</scope>
    <source>
        <strain evidence="12">14508</strain>
    </source>
</reference>
<dbReference type="Proteomes" id="UP000886893">
    <property type="component" value="Unassembled WGS sequence"/>
</dbReference>
<dbReference type="Pfam" id="PF13246">
    <property type="entry name" value="Cation_ATPase"/>
    <property type="match status" value="1"/>
</dbReference>
<keyword evidence="9 10" id="KW-0472">Membrane</keyword>
<dbReference type="PRINTS" id="PR00119">
    <property type="entry name" value="CATATPASE"/>
</dbReference>
<evidence type="ECO:0000256" key="3">
    <source>
        <dbReference type="ARBA" id="ARBA00022475"/>
    </source>
</evidence>
<evidence type="ECO:0000313" key="12">
    <source>
        <dbReference type="EMBL" id="HIT17231.1"/>
    </source>
</evidence>
<dbReference type="InterPro" id="IPR008250">
    <property type="entry name" value="ATPase_P-typ_transduc_dom_A_sf"/>
</dbReference>
<reference evidence="12" key="1">
    <citation type="submission" date="2020-10" db="EMBL/GenBank/DDBJ databases">
        <authorList>
            <person name="Gilroy R."/>
        </authorList>
    </citation>
    <scope>NUCLEOTIDE SEQUENCE</scope>
    <source>
        <strain evidence="12">14508</strain>
    </source>
</reference>
<evidence type="ECO:0000256" key="7">
    <source>
        <dbReference type="ARBA" id="ARBA00022967"/>
    </source>
</evidence>
<dbReference type="PROSITE" id="PS00154">
    <property type="entry name" value="ATPASE_E1_E2"/>
    <property type="match status" value="1"/>
</dbReference>
<dbReference type="SUPFAM" id="SSF81653">
    <property type="entry name" value="Calcium ATPase, transduction domain A"/>
    <property type="match status" value="1"/>
</dbReference>
<dbReference type="Pfam" id="PF00122">
    <property type="entry name" value="E1-E2_ATPase"/>
    <property type="match status" value="1"/>
</dbReference>
<proteinExistence type="inferred from homology"/>
<dbReference type="Gene3D" id="3.40.50.1000">
    <property type="entry name" value="HAD superfamily/HAD-like"/>
    <property type="match status" value="1"/>
</dbReference>
<dbReference type="SFLD" id="SFLDF00027">
    <property type="entry name" value="p-type_atpase"/>
    <property type="match status" value="1"/>
</dbReference>
<dbReference type="FunFam" id="3.40.50.1000:FF:000028">
    <property type="entry name" value="Calcium-transporting P-type ATPase, putative"/>
    <property type="match status" value="1"/>
</dbReference>
<dbReference type="InterPro" id="IPR023214">
    <property type="entry name" value="HAD_sf"/>
</dbReference>
<dbReference type="Gene3D" id="3.40.1110.10">
    <property type="entry name" value="Calcium-transporting ATPase, cytoplasmic domain N"/>
    <property type="match status" value="1"/>
</dbReference>
<feature type="transmembrane region" description="Helical" evidence="10">
    <location>
        <begin position="56"/>
        <end position="77"/>
    </location>
</feature>
<evidence type="ECO:0000256" key="5">
    <source>
        <dbReference type="ARBA" id="ARBA00022741"/>
    </source>
</evidence>
<comment type="subcellular location">
    <subcellularLocation>
        <location evidence="1">Cell membrane</location>
        <topology evidence="1">Multi-pass membrane protein</topology>
    </subcellularLocation>
</comment>
<name>A0A9D1KBC6_9FIRM</name>
<evidence type="ECO:0000256" key="10">
    <source>
        <dbReference type="SAM" id="Phobius"/>
    </source>
</evidence>
<dbReference type="InterPro" id="IPR018303">
    <property type="entry name" value="ATPase_P-typ_P_site"/>
</dbReference>
<dbReference type="Pfam" id="PF08282">
    <property type="entry name" value="Hydrolase_3"/>
    <property type="match status" value="1"/>
</dbReference>
<dbReference type="Pfam" id="PF00690">
    <property type="entry name" value="Cation_ATPase_N"/>
    <property type="match status" value="1"/>
</dbReference>
<dbReference type="InterPro" id="IPR004014">
    <property type="entry name" value="ATPase_P-typ_cation-transptr_N"/>
</dbReference>
<dbReference type="PANTHER" id="PTHR43294">
    <property type="entry name" value="SODIUM/POTASSIUM-TRANSPORTING ATPASE SUBUNIT ALPHA"/>
    <property type="match status" value="1"/>
</dbReference>
<evidence type="ECO:0000256" key="9">
    <source>
        <dbReference type="ARBA" id="ARBA00023136"/>
    </source>
</evidence>
<evidence type="ECO:0000256" key="8">
    <source>
        <dbReference type="ARBA" id="ARBA00022989"/>
    </source>
</evidence>
<evidence type="ECO:0000256" key="2">
    <source>
        <dbReference type="ARBA" id="ARBA00005675"/>
    </source>
</evidence>
<dbReference type="InterPro" id="IPR023298">
    <property type="entry name" value="ATPase_P-typ_TM_dom_sf"/>
</dbReference>
<comment type="similarity">
    <text evidence="2">Belongs to the cation transport ATPase (P-type) (TC 3.A.3) family. Type IIA subfamily.</text>
</comment>
<feature type="transmembrane region" description="Helical" evidence="10">
    <location>
        <begin position="815"/>
        <end position="837"/>
    </location>
</feature>